<dbReference type="InterPro" id="IPR007367">
    <property type="entry name" value="DUF433"/>
</dbReference>
<dbReference type="PANTHER" id="PTHR34849:SF3">
    <property type="entry name" value="SSR2962 PROTEIN"/>
    <property type="match status" value="1"/>
</dbReference>
<dbReference type="STRING" id="651661.SAMN05660293_01299"/>
<proteinExistence type="predicted"/>
<dbReference type="InterPro" id="IPR036388">
    <property type="entry name" value="WH-like_DNA-bd_sf"/>
</dbReference>
<dbReference type="AlphaFoldDB" id="A0A1T5CJE7"/>
<dbReference type="InterPro" id="IPR009057">
    <property type="entry name" value="Homeodomain-like_sf"/>
</dbReference>
<dbReference type="RefSeq" id="WP_082213774.1">
    <property type="nucleotide sequence ID" value="NZ_FUZA01000001.1"/>
</dbReference>
<organism evidence="1 2">
    <name type="scientific">Dyadobacter psychrophilus</name>
    <dbReference type="NCBI Taxonomy" id="651661"/>
    <lineage>
        <taxon>Bacteria</taxon>
        <taxon>Pseudomonadati</taxon>
        <taxon>Bacteroidota</taxon>
        <taxon>Cytophagia</taxon>
        <taxon>Cytophagales</taxon>
        <taxon>Spirosomataceae</taxon>
        <taxon>Dyadobacter</taxon>
    </lineage>
</organism>
<dbReference type="Proteomes" id="UP000190897">
    <property type="component" value="Unassembled WGS sequence"/>
</dbReference>
<dbReference type="PANTHER" id="PTHR34849">
    <property type="entry name" value="SSL5025 PROTEIN"/>
    <property type="match status" value="1"/>
</dbReference>
<keyword evidence="2" id="KW-1185">Reference proteome</keyword>
<evidence type="ECO:0000313" key="2">
    <source>
        <dbReference type="Proteomes" id="UP000190897"/>
    </source>
</evidence>
<dbReference type="OrthoDB" id="1494556at2"/>
<dbReference type="Pfam" id="PF04255">
    <property type="entry name" value="DUF433"/>
    <property type="match status" value="1"/>
</dbReference>
<dbReference type="EMBL" id="FUZA01000001">
    <property type="protein sequence ID" value="SKB59592.1"/>
    <property type="molecule type" value="Genomic_DNA"/>
</dbReference>
<protein>
    <submittedName>
        <fullName evidence="1">Uncharacterized conserved protein, DUF433 family</fullName>
    </submittedName>
</protein>
<sequence>MTTYLTERIAVNPDICNGRPVIRGMRITVQTVLEFLFAGTSREELLYQYPSLESEDIDACYQFAIEMMNRNYFIKEIKHVA</sequence>
<name>A0A1T5CJE7_9BACT</name>
<dbReference type="Gene3D" id="1.10.10.10">
    <property type="entry name" value="Winged helix-like DNA-binding domain superfamily/Winged helix DNA-binding domain"/>
    <property type="match status" value="1"/>
</dbReference>
<evidence type="ECO:0000313" key="1">
    <source>
        <dbReference type="EMBL" id="SKB59592.1"/>
    </source>
</evidence>
<gene>
    <name evidence="1" type="ORF">SAMN05660293_01299</name>
</gene>
<dbReference type="SUPFAM" id="SSF46689">
    <property type="entry name" value="Homeodomain-like"/>
    <property type="match status" value="1"/>
</dbReference>
<reference evidence="2" key="1">
    <citation type="submission" date="2017-02" db="EMBL/GenBank/DDBJ databases">
        <authorList>
            <person name="Varghese N."/>
            <person name="Submissions S."/>
        </authorList>
    </citation>
    <scope>NUCLEOTIDE SEQUENCE [LARGE SCALE GENOMIC DNA]</scope>
    <source>
        <strain evidence="2">DSM 22270</strain>
    </source>
</reference>
<accession>A0A1T5CJE7</accession>